<dbReference type="Pfam" id="PF20399">
    <property type="entry name" value="PH_20"/>
    <property type="match status" value="1"/>
</dbReference>
<feature type="compositionally biased region" description="Low complexity" evidence="2">
    <location>
        <begin position="1"/>
        <end position="19"/>
    </location>
</feature>
<accession>A0A4P9YSG3</accession>
<dbReference type="InterPro" id="IPR027267">
    <property type="entry name" value="AH/BAR_dom_sf"/>
</dbReference>
<dbReference type="EMBL" id="KZ991647">
    <property type="protein sequence ID" value="RKP22807.1"/>
    <property type="molecule type" value="Genomic_DNA"/>
</dbReference>
<evidence type="ECO:0000313" key="6">
    <source>
        <dbReference type="Proteomes" id="UP000278143"/>
    </source>
</evidence>
<feature type="domain" description="SLM1/RGC1-like PH" evidence="3">
    <location>
        <begin position="345"/>
        <end position="435"/>
    </location>
</feature>
<dbReference type="PANTHER" id="PTHR31941">
    <property type="entry name" value="CYTOSKELETAL SIGNALING PROTEIN SLM1"/>
    <property type="match status" value="1"/>
</dbReference>
<feature type="region of interest" description="Disordered" evidence="2">
    <location>
        <begin position="106"/>
        <end position="135"/>
    </location>
</feature>
<dbReference type="InterPro" id="IPR046869">
    <property type="entry name" value="SLM1/RGC1-like_PH"/>
</dbReference>
<evidence type="ECO:0000256" key="2">
    <source>
        <dbReference type="SAM" id="MobiDB-lite"/>
    </source>
</evidence>
<dbReference type="SUPFAM" id="SSF50729">
    <property type="entry name" value="PH domain-like"/>
    <property type="match status" value="1"/>
</dbReference>
<dbReference type="Gene3D" id="2.30.29.30">
    <property type="entry name" value="Pleckstrin-homology domain (PH domain)/Phosphotyrosine-binding domain (PTB)"/>
    <property type="match status" value="1"/>
</dbReference>
<reference evidence="6" key="1">
    <citation type="journal article" date="2018" name="Nat. Microbiol.">
        <title>Leveraging single-cell genomics to expand the fungal tree of life.</title>
        <authorList>
            <person name="Ahrendt S.R."/>
            <person name="Quandt C.A."/>
            <person name="Ciobanu D."/>
            <person name="Clum A."/>
            <person name="Salamov A."/>
            <person name="Andreopoulos B."/>
            <person name="Cheng J.F."/>
            <person name="Woyke T."/>
            <person name="Pelin A."/>
            <person name="Henrissat B."/>
            <person name="Reynolds N.K."/>
            <person name="Benny G.L."/>
            <person name="Smith M.E."/>
            <person name="James T.Y."/>
            <person name="Grigoriev I.V."/>
        </authorList>
    </citation>
    <scope>NUCLEOTIDE SEQUENCE [LARGE SCALE GENOMIC DNA]</scope>
    <source>
        <strain evidence="6">Benny S71-1</strain>
    </source>
</reference>
<name>A0A4P9YSG3_9FUNG</name>
<evidence type="ECO:0000256" key="1">
    <source>
        <dbReference type="ARBA" id="ARBA00022553"/>
    </source>
</evidence>
<dbReference type="PANTHER" id="PTHR31941:SF1">
    <property type="entry name" value="CYTOSKELETAL SIGNALING PROTEIN SLM1"/>
    <property type="match status" value="1"/>
</dbReference>
<evidence type="ECO:0000313" key="5">
    <source>
        <dbReference type="EMBL" id="RKP22807.1"/>
    </source>
</evidence>
<feature type="domain" description="SLM1/RGC1-like BAR-like" evidence="4">
    <location>
        <begin position="138"/>
        <end position="325"/>
    </location>
</feature>
<dbReference type="OrthoDB" id="5598057at2759"/>
<dbReference type="InterPro" id="IPR046868">
    <property type="entry name" value="BAR_4"/>
</dbReference>
<dbReference type="AlphaFoldDB" id="A0A4P9YSG3"/>
<evidence type="ECO:0008006" key="7">
    <source>
        <dbReference type="Google" id="ProtNLM"/>
    </source>
</evidence>
<protein>
    <recommendedName>
        <fullName evidence="7">PH domain-containing protein</fullName>
    </recommendedName>
</protein>
<feature type="non-terminal residue" evidence="5">
    <location>
        <position position="463"/>
    </location>
</feature>
<proteinExistence type="predicted"/>
<keyword evidence="1" id="KW-0597">Phosphoprotein</keyword>
<dbReference type="Proteomes" id="UP000278143">
    <property type="component" value="Unassembled WGS sequence"/>
</dbReference>
<organism evidence="5 6">
    <name type="scientific">Syncephalis pseudoplumigaleata</name>
    <dbReference type="NCBI Taxonomy" id="1712513"/>
    <lineage>
        <taxon>Eukaryota</taxon>
        <taxon>Fungi</taxon>
        <taxon>Fungi incertae sedis</taxon>
        <taxon>Zoopagomycota</taxon>
        <taxon>Zoopagomycotina</taxon>
        <taxon>Zoopagomycetes</taxon>
        <taxon>Zoopagales</taxon>
        <taxon>Piptocephalidaceae</taxon>
        <taxon>Syncephalis</taxon>
    </lineage>
</organism>
<evidence type="ECO:0000259" key="4">
    <source>
        <dbReference type="Pfam" id="PF20400"/>
    </source>
</evidence>
<evidence type="ECO:0000259" key="3">
    <source>
        <dbReference type="Pfam" id="PF20399"/>
    </source>
</evidence>
<sequence length="463" mass="51121">MANPTTAATELEPTETMPADTSVLSSDDEAGGVQLTGGDDNNTDPLRLFSDRLRSWKTLSKQLIAYYEEIRQQELASAKGYARAAAVVRPPWRQSNAFRPAVLAVGSSSSDAAEADNGKKEGEEGETAEQEAPPPTAIADLIHTLYVAAKEASEQRERSARAITDQTIKELNRLRLECKRRGREVAKELAGVRQKASKAGDQTKSQLVSLERACEAQRQLQTARKVGQEERALPADPWLIKLDVQRSLEKQFAKENRYQQALVSYQQSLAAFETSAVQSIASTVNNYNELRLKDIEAQMALLRRVHTTAERQDRDAEFGHFYEQHAAHLPNADTPLRSMTATAAYPCLDDPWTSTVRMGRLERKGGLLNTWRECRAVLSAAGYLYCFPISSGIGADEQTDLAQNPSPDVSIYLAHCTLGAHSVEGAAENSFEITERAVDGGGLFRKSHHRYQIRAATRDDMLA</sequence>
<dbReference type="InterPro" id="IPR011993">
    <property type="entry name" value="PH-like_dom_sf"/>
</dbReference>
<dbReference type="Pfam" id="PF20400">
    <property type="entry name" value="BAR_4"/>
    <property type="match status" value="1"/>
</dbReference>
<feature type="region of interest" description="Disordered" evidence="2">
    <location>
        <begin position="1"/>
        <end position="45"/>
    </location>
</feature>
<gene>
    <name evidence="5" type="ORF">SYNPS1DRAFT_31540</name>
</gene>
<dbReference type="Gene3D" id="1.20.1270.60">
    <property type="entry name" value="Arfaptin homology (AH) domain/BAR domain"/>
    <property type="match status" value="1"/>
</dbReference>
<keyword evidence="6" id="KW-1185">Reference proteome</keyword>